<gene>
    <name evidence="2" type="ORF">NDU88_008874</name>
</gene>
<comment type="caution">
    <text evidence="2">The sequence shown here is derived from an EMBL/GenBank/DDBJ whole genome shotgun (WGS) entry which is preliminary data.</text>
</comment>
<organism evidence="2 3">
    <name type="scientific">Pleurodeles waltl</name>
    <name type="common">Iberian ribbed newt</name>
    <dbReference type="NCBI Taxonomy" id="8319"/>
    <lineage>
        <taxon>Eukaryota</taxon>
        <taxon>Metazoa</taxon>
        <taxon>Chordata</taxon>
        <taxon>Craniata</taxon>
        <taxon>Vertebrata</taxon>
        <taxon>Euteleostomi</taxon>
        <taxon>Amphibia</taxon>
        <taxon>Batrachia</taxon>
        <taxon>Caudata</taxon>
        <taxon>Salamandroidea</taxon>
        <taxon>Salamandridae</taxon>
        <taxon>Pleurodelinae</taxon>
        <taxon>Pleurodeles</taxon>
    </lineage>
</organism>
<dbReference type="Proteomes" id="UP001066276">
    <property type="component" value="Chromosome 6"/>
</dbReference>
<feature type="compositionally biased region" description="Basic and acidic residues" evidence="1">
    <location>
        <begin position="65"/>
        <end position="76"/>
    </location>
</feature>
<protein>
    <submittedName>
        <fullName evidence="2">Uncharacterized protein</fullName>
    </submittedName>
</protein>
<evidence type="ECO:0000313" key="3">
    <source>
        <dbReference type="Proteomes" id="UP001066276"/>
    </source>
</evidence>
<keyword evidence="3" id="KW-1185">Reference proteome</keyword>
<feature type="compositionally biased region" description="Low complexity" evidence="1">
    <location>
        <begin position="96"/>
        <end position="105"/>
    </location>
</feature>
<sequence>MPAPSRSVLLPPRLSPVHYRVPTGQRATPELRTSSCALPGQARQSEEPRPAAASRGPRHSSIAEASRRERGWKESRPSPAPTHMIGSSPPGRPSHRSSISARPGP</sequence>
<accession>A0AAV7QR82</accession>
<evidence type="ECO:0000256" key="1">
    <source>
        <dbReference type="SAM" id="MobiDB-lite"/>
    </source>
</evidence>
<dbReference type="EMBL" id="JANPWB010000010">
    <property type="protein sequence ID" value="KAJ1142560.1"/>
    <property type="molecule type" value="Genomic_DNA"/>
</dbReference>
<feature type="region of interest" description="Disordered" evidence="1">
    <location>
        <begin position="1"/>
        <end position="105"/>
    </location>
</feature>
<dbReference type="AlphaFoldDB" id="A0AAV7QR82"/>
<evidence type="ECO:0000313" key="2">
    <source>
        <dbReference type="EMBL" id="KAJ1142560.1"/>
    </source>
</evidence>
<reference evidence="2" key="1">
    <citation type="journal article" date="2022" name="bioRxiv">
        <title>Sequencing and chromosome-scale assembly of the giantPleurodeles waltlgenome.</title>
        <authorList>
            <person name="Brown T."/>
            <person name="Elewa A."/>
            <person name="Iarovenko S."/>
            <person name="Subramanian E."/>
            <person name="Araus A.J."/>
            <person name="Petzold A."/>
            <person name="Susuki M."/>
            <person name="Suzuki K.-i.T."/>
            <person name="Hayashi T."/>
            <person name="Toyoda A."/>
            <person name="Oliveira C."/>
            <person name="Osipova E."/>
            <person name="Leigh N.D."/>
            <person name="Simon A."/>
            <person name="Yun M.H."/>
        </authorList>
    </citation>
    <scope>NUCLEOTIDE SEQUENCE</scope>
    <source>
        <strain evidence="2">20211129_DDA</strain>
        <tissue evidence="2">Liver</tissue>
    </source>
</reference>
<proteinExistence type="predicted"/>
<name>A0AAV7QR82_PLEWA</name>